<dbReference type="InterPro" id="IPR038296">
    <property type="entry name" value="ParD_sf"/>
</dbReference>
<accession>A0A1I1QDF5</accession>
<dbReference type="Proteomes" id="UP000199672">
    <property type="component" value="Unassembled WGS sequence"/>
</dbReference>
<organism evidence="1 2">
    <name type="scientific">Flavobacterium phragmitis</name>
    <dbReference type="NCBI Taxonomy" id="739143"/>
    <lineage>
        <taxon>Bacteria</taxon>
        <taxon>Pseudomonadati</taxon>
        <taxon>Bacteroidota</taxon>
        <taxon>Flavobacteriia</taxon>
        <taxon>Flavobacteriales</taxon>
        <taxon>Flavobacteriaceae</taxon>
        <taxon>Flavobacterium</taxon>
    </lineage>
</organism>
<dbReference type="AlphaFoldDB" id="A0A1I1QDF5"/>
<evidence type="ECO:0000313" key="1">
    <source>
        <dbReference type="EMBL" id="SFD16160.1"/>
    </source>
</evidence>
<sequence length="81" mass="9583">MTRQSITLAKQNDEWLKAQVAEEEFTSKSEVVNYLIKQAREREEYHNFVQMKIDRGVKSGFAETQTREEMLAEFKKRLKGV</sequence>
<dbReference type="EMBL" id="FOMH01000005">
    <property type="protein sequence ID" value="SFD16160.1"/>
    <property type="molecule type" value="Genomic_DNA"/>
</dbReference>
<dbReference type="OrthoDB" id="517416at2"/>
<name>A0A1I1QDF5_9FLAO</name>
<dbReference type="SUPFAM" id="SSF47598">
    <property type="entry name" value="Ribbon-helix-helix"/>
    <property type="match status" value="1"/>
</dbReference>
<proteinExistence type="predicted"/>
<dbReference type="STRING" id="739143.SAMN05216297_10538"/>
<protein>
    <submittedName>
        <fullName evidence="1">Antitoxin ParD1/3/4</fullName>
    </submittedName>
</protein>
<gene>
    <name evidence="1" type="ORF">SAMN05216297_10538</name>
</gene>
<keyword evidence="2" id="KW-1185">Reference proteome</keyword>
<dbReference type="RefSeq" id="WP_091492935.1">
    <property type="nucleotide sequence ID" value="NZ_FOMH01000005.1"/>
</dbReference>
<evidence type="ECO:0000313" key="2">
    <source>
        <dbReference type="Proteomes" id="UP000199672"/>
    </source>
</evidence>
<dbReference type="Gene3D" id="6.10.10.120">
    <property type="entry name" value="Antitoxin ParD1-like"/>
    <property type="match status" value="1"/>
</dbReference>
<dbReference type="InterPro" id="IPR010985">
    <property type="entry name" value="Ribbon_hlx_hlx"/>
</dbReference>
<dbReference type="GO" id="GO:0006355">
    <property type="term" value="P:regulation of DNA-templated transcription"/>
    <property type="evidence" value="ECO:0007669"/>
    <property type="project" value="InterPro"/>
</dbReference>
<reference evidence="2" key="1">
    <citation type="submission" date="2016-10" db="EMBL/GenBank/DDBJ databases">
        <authorList>
            <person name="Varghese N."/>
            <person name="Submissions S."/>
        </authorList>
    </citation>
    <scope>NUCLEOTIDE SEQUENCE [LARGE SCALE GENOMIC DNA]</scope>
    <source>
        <strain evidence="2">CGMCC 1.10370</strain>
    </source>
</reference>